<feature type="domain" description="TOG" evidence="7">
    <location>
        <begin position="67"/>
        <end position="301"/>
    </location>
</feature>
<evidence type="ECO:0000313" key="8">
    <source>
        <dbReference type="EMBL" id="GIY48005.1"/>
    </source>
</evidence>
<accession>A0AAV4TSY2</accession>
<dbReference type="GO" id="GO:0005856">
    <property type="term" value="C:cytoskeleton"/>
    <property type="evidence" value="ECO:0007669"/>
    <property type="project" value="UniProtKB-SubCell"/>
</dbReference>
<dbReference type="Gene3D" id="1.25.10.10">
    <property type="entry name" value="Leucine-rich Repeat Variant"/>
    <property type="match status" value="1"/>
</dbReference>
<dbReference type="InterPro" id="IPR016024">
    <property type="entry name" value="ARM-type_fold"/>
</dbReference>
<comment type="similarity">
    <text evidence="5">Belongs to the TOG/XMAP215 family.</text>
</comment>
<dbReference type="PANTHER" id="PTHR12609">
    <property type="entry name" value="MICROTUBULE ASSOCIATED PROTEIN XMAP215"/>
    <property type="match status" value="1"/>
</dbReference>
<dbReference type="SMART" id="SM01349">
    <property type="entry name" value="TOG"/>
    <property type="match status" value="1"/>
</dbReference>
<dbReference type="GO" id="GO:0007051">
    <property type="term" value="P:spindle organization"/>
    <property type="evidence" value="ECO:0007669"/>
    <property type="project" value="InterPro"/>
</dbReference>
<organism evidence="8 9">
    <name type="scientific">Caerostris darwini</name>
    <dbReference type="NCBI Taxonomy" id="1538125"/>
    <lineage>
        <taxon>Eukaryota</taxon>
        <taxon>Metazoa</taxon>
        <taxon>Ecdysozoa</taxon>
        <taxon>Arthropoda</taxon>
        <taxon>Chelicerata</taxon>
        <taxon>Arachnida</taxon>
        <taxon>Araneae</taxon>
        <taxon>Araneomorphae</taxon>
        <taxon>Entelegynae</taxon>
        <taxon>Araneoidea</taxon>
        <taxon>Araneidae</taxon>
        <taxon>Caerostris</taxon>
    </lineage>
</organism>
<dbReference type="InterPro" id="IPR045110">
    <property type="entry name" value="XMAP215"/>
</dbReference>
<gene>
    <name evidence="8" type="primary">clasp1-a</name>
    <name evidence="8" type="ORF">CDAR_387531</name>
</gene>
<dbReference type="PROSITE" id="PS50077">
    <property type="entry name" value="HEAT_REPEAT"/>
    <property type="match status" value="1"/>
</dbReference>
<evidence type="ECO:0000256" key="5">
    <source>
        <dbReference type="ARBA" id="ARBA00025722"/>
    </source>
</evidence>
<evidence type="ECO:0000256" key="4">
    <source>
        <dbReference type="ARBA" id="ARBA00023212"/>
    </source>
</evidence>
<dbReference type="AlphaFoldDB" id="A0AAV4TSY2"/>
<proteinExistence type="inferred from homology"/>
<dbReference type="InterPro" id="IPR021133">
    <property type="entry name" value="HEAT_type_2"/>
</dbReference>
<dbReference type="InterPro" id="IPR024395">
    <property type="entry name" value="CLASP_N_dom"/>
</dbReference>
<dbReference type="GO" id="GO:0030951">
    <property type="term" value="P:establishment or maintenance of microtubule cytoskeleton polarity"/>
    <property type="evidence" value="ECO:0007669"/>
    <property type="project" value="InterPro"/>
</dbReference>
<reference evidence="8 9" key="1">
    <citation type="submission" date="2021-06" db="EMBL/GenBank/DDBJ databases">
        <title>Caerostris darwini draft genome.</title>
        <authorList>
            <person name="Kono N."/>
            <person name="Arakawa K."/>
        </authorList>
    </citation>
    <scope>NUCLEOTIDE SEQUENCE [LARGE SCALE GENOMIC DNA]</scope>
</reference>
<feature type="repeat" description="HEAT" evidence="6">
    <location>
        <begin position="236"/>
        <end position="273"/>
    </location>
</feature>
<dbReference type="SUPFAM" id="SSF48371">
    <property type="entry name" value="ARM repeat"/>
    <property type="match status" value="1"/>
</dbReference>
<sequence length="313" mass="35259">MSFALNLRWYYIITGLPLALDQFLQLNRPPKAPRASPLYVNAFLDVKVSSLLISCFLSVLCYWIVCDIVLEFTMAGSLQQFIPLLATQDIKKRIQLGSDILSCLRTPSGLLDCDEIGFFIDSVASWLSNSNFKVAQNGIEIMTILAEEMKEEFKPYISTIFPATVDRLGDSKDQVRLQAKSLMIKLMNPVSSPQYIFDKLNIAFGHKNFRVREEVMVLLQQTLDLFGSTSLTISRLMPSLVKLLADPNSQVRDTAMTTLVHVYKHVGERLRHDISKRAGIPPPKMQLLFTKFDEVKTAGALLPSAMERSGKCF</sequence>
<evidence type="ECO:0000259" key="7">
    <source>
        <dbReference type="SMART" id="SM01349"/>
    </source>
</evidence>
<keyword evidence="9" id="KW-1185">Reference proteome</keyword>
<evidence type="ECO:0000256" key="2">
    <source>
        <dbReference type="ARBA" id="ARBA00022490"/>
    </source>
</evidence>
<protein>
    <submittedName>
        <fullName evidence="8">CLIP-associating protein 1-A</fullName>
    </submittedName>
</protein>
<dbReference type="GO" id="GO:0061863">
    <property type="term" value="F:microtubule plus end polymerase"/>
    <property type="evidence" value="ECO:0007669"/>
    <property type="project" value="InterPro"/>
</dbReference>
<name>A0AAV4TSY2_9ARAC</name>
<dbReference type="EMBL" id="BPLQ01010044">
    <property type="protein sequence ID" value="GIY48005.1"/>
    <property type="molecule type" value="Genomic_DNA"/>
</dbReference>
<dbReference type="Pfam" id="PF12348">
    <property type="entry name" value="CLASP_N"/>
    <property type="match status" value="1"/>
</dbReference>
<comment type="subcellular location">
    <subcellularLocation>
        <location evidence="1">Cytoplasm</location>
        <location evidence="1">Cytoskeleton</location>
    </subcellularLocation>
</comment>
<evidence type="ECO:0000256" key="1">
    <source>
        <dbReference type="ARBA" id="ARBA00004245"/>
    </source>
</evidence>
<dbReference type="InterPro" id="IPR034085">
    <property type="entry name" value="TOG"/>
</dbReference>
<dbReference type="InterPro" id="IPR011989">
    <property type="entry name" value="ARM-like"/>
</dbReference>
<dbReference type="GO" id="GO:0051010">
    <property type="term" value="F:microtubule plus-end binding"/>
    <property type="evidence" value="ECO:0007669"/>
    <property type="project" value="InterPro"/>
</dbReference>
<keyword evidence="4" id="KW-0206">Cytoskeleton</keyword>
<evidence type="ECO:0000256" key="6">
    <source>
        <dbReference type="PROSITE-ProRule" id="PRU00103"/>
    </source>
</evidence>
<dbReference type="Proteomes" id="UP001054837">
    <property type="component" value="Unassembled WGS sequence"/>
</dbReference>
<evidence type="ECO:0000256" key="3">
    <source>
        <dbReference type="ARBA" id="ARBA00022737"/>
    </source>
</evidence>
<comment type="caution">
    <text evidence="8">The sequence shown here is derived from an EMBL/GenBank/DDBJ whole genome shotgun (WGS) entry which is preliminary data.</text>
</comment>
<keyword evidence="2" id="KW-0963">Cytoplasm</keyword>
<evidence type="ECO:0000313" key="9">
    <source>
        <dbReference type="Proteomes" id="UP001054837"/>
    </source>
</evidence>
<keyword evidence="3" id="KW-0677">Repeat</keyword>
<dbReference type="GO" id="GO:0046785">
    <property type="term" value="P:microtubule polymerization"/>
    <property type="evidence" value="ECO:0007669"/>
    <property type="project" value="InterPro"/>
</dbReference>